<dbReference type="EMBL" id="FTNF01000042">
    <property type="protein sequence ID" value="SIS01932.1"/>
    <property type="molecule type" value="Genomic_DNA"/>
</dbReference>
<dbReference type="Proteomes" id="UP000186004">
    <property type="component" value="Unassembled WGS sequence"/>
</dbReference>
<evidence type="ECO:0000313" key="1">
    <source>
        <dbReference type="EMBL" id="SIS01932.1"/>
    </source>
</evidence>
<dbReference type="AlphaFoldDB" id="A0A1N7FNK3"/>
<proteinExistence type="predicted"/>
<organism evidence="1 2">
    <name type="scientific">Micromonospora avicenniae</name>
    <dbReference type="NCBI Taxonomy" id="1198245"/>
    <lineage>
        <taxon>Bacteria</taxon>
        <taxon>Bacillati</taxon>
        <taxon>Actinomycetota</taxon>
        <taxon>Actinomycetes</taxon>
        <taxon>Micromonosporales</taxon>
        <taxon>Micromonosporaceae</taxon>
        <taxon>Micromonospora</taxon>
    </lineage>
</organism>
<sequence length="203" mass="22470">MTRLNLALRRPGMWGRETTLRLFMDAVAFVDGLDEVWQAEQEQLRARGAFTSLGVHGAFAGILPGYLDDGSAVASVYADIAWRHGWLRVDRTFSTDDHQRLRDGASRWCDRDRDLDEILAEFGPPSVLLGPSSPGNPKVLAYAADRSHGLVCLHFASIYDRTTRQVQSDSPPALVAVRYGDGGFLDSFTFTPAGTAYRHNADR</sequence>
<evidence type="ECO:0000313" key="2">
    <source>
        <dbReference type="Proteomes" id="UP000186004"/>
    </source>
</evidence>
<accession>A0A1N7FNK3</accession>
<name>A0A1N7FNK3_9ACTN</name>
<keyword evidence="2" id="KW-1185">Reference proteome</keyword>
<reference evidence="1 2" key="1">
    <citation type="submission" date="2017-01" db="EMBL/GenBank/DDBJ databases">
        <authorList>
            <person name="Mah S.A."/>
            <person name="Swanson W.J."/>
            <person name="Moy G.W."/>
            <person name="Vacquier V.D."/>
        </authorList>
    </citation>
    <scope>NUCLEOTIDE SEQUENCE [LARGE SCALE GENOMIC DNA]</scope>
    <source>
        <strain evidence="1 2">DSM 45758</strain>
    </source>
</reference>
<gene>
    <name evidence="1" type="ORF">SAMN05444858_14218</name>
</gene>
<protein>
    <submittedName>
        <fullName evidence="1">Uncharacterized protein</fullName>
    </submittedName>
</protein>